<dbReference type="PRINTS" id="PR01609">
    <property type="entry name" value="CD36FAMILY"/>
</dbReference>
<dbReference type="PANTHER" id="PTHR11923:SF69">
    <property type="entry name" value="SENSORY NEURON MEMBRANE PROTEIN 1"/>
    <property type="match status" value="1"/>
</dbReference>
<evidence type="ECO:0000313" key="15">
    <source>
        <dbReference type="EnsemblMetazoa" id="LLOJ009894-PA"/>
    </source>
</evidence>
<evidence type="ECO:0000256" key="11">
    <source>
        <dbReference type="ARBA" id="ARBA00023170"/>
    </source>
</evidence>
<protein>
    <recommendedName>
        <fullName evidence="13">Sensory neuron membrane protein 1</fullName>
    </recommendedName>
</protein>
<dbReference type="EMBL" id="AJWK01034711">
    <property type="status" value="NOT_ANNOTATED_CDS"/>
    <property type="molecule type" value="Genomic_DNA"/>
</dbReference>
<keyword evidence="7" id="KW-0552">Olfaction</keyword>
<keyword evidence="6 14" id="KW-0812">Transmembrane</keyword>
<keyword evidence="5" id="KW-0716">Sensory transduction</keyword>
<dbReference type="VEuPathDB" id="VectorBase:LLONM1_002365"/>
<dbReference type="GO" id="GO:0005044">
    <property type="term" value="F:scavenger receptor activity"/>
    <property type="evidence" value="ECO:0007669"/>
    <property type="project" value="TreeGrafter"/>
</dbReference>
<evidence type="ECO:0000256" key="14">
    <source>
        <dbReference type="SAM" id="Phobius"/>
    </source>
</evidence>
<comment type="subcellular location">
    <subcellularLocation>
        <location evidence="2">Cell membrane</location>
        <topology evidence="2">Multi-pass membrane protein</topology>
    </subcellularLocation>
</comment>
<dbReference type="InterPro" id="IPR002159">
    <property type="entry name" value="CD36_fam"/>
</dbReference>
<feature type="transmembrane region" description="Helical" evidence="14">
    <location>
        <begin position="12"/>
        <end position="35"/>
    </location>
</feature>
<dbReference type="EMBL" id="AJWK01034710">
    <property type="status" value="NOT_ANNOTATED_CDS"/>
    <property type="molecule type" value="Genomic_DNA"/>
</dbReference>
<keyword evidence="16" id="KW-1185">Reference proteome</keyword>
<proteinExistence type="inferred from homology"/>
<keyword evidence="4" id="KW-1003">Cell membrane</keyword>
<evidence type="ECO:0000256" key="6">
    <source>
        <dbReference type="ARBA" id="ARBA00022692"/>
    </source>
</evidence>
<evidence type="ECO:0000256" key="7">
    <source>
        <dbReference type="ARBA" id="ARBA00022725"/>
    </source>
</evidence>
<dbReference type="GO" id="GO:0007608">
    <property type="term" value="P:sensory perception of smell"/>
    <property type="evidence" value="ECO:0007669"/>
    <property type="project" value="UniProtKB-KW"/>
</dbReference>
<evidence type="ECO:0000256" key="9">
    <source>
        <dbReference type="ARBA" id="ARBA00023136"/>
    </source>
</evidence>
<dbReference type="GO" id="GO:0005886">
    <property type="term" value="C:plasma membrane"/>
    <property type="evidence" value="ECO:0007669"/>
    <property type="project" value="UniProtKB-SubCell"/>
</dbReference>
<accession>A0A1B0GLB2</accession>
<sequence>MLKLKDRNWNKTLAWCVGIAIFGIMFGWVLFPALLKKGIKSQTALKPNSRIRGMWTNIPFPLDFRIYLFNVTNPNDVMKGRKPKLQEVGPYFFQEKKTKINMVEHEEDDMVSFNAVDTFIFDPSKSEGLTGDEIIIMPHIFMVKNATPTKTFTVYRGMKNIHDLGRVVKYDGEDEMDLYDDENCNQFRGTEGTIFPPFMTKDQGVWAYAPDMCRSLPATYERPSSYAGIKTSRFTLSFGDHKKDESLHCYCRDPPDGCPPYGIADFSLCLNGAPLLGSMPHFYDADPAVQQKVLGLNPDPEKHKIFLEFELFSGSPLAAAKRMQFNIQMMPIPEIEFMSRMDEYIHPLFWVEESVYLNKTFTNQVKYGLML</sequence>
<dbReference type="EnsemblMetazoa" id="LLOJ009894-RA">
    <property type="protein sequence ID" value="LLOJ009894-PA"/>
    <property type="gene ID" value="LLOJ009894"/>
</dbReference>
<evidence type="ECO:0000256" key="3">
    <source>
        <dbReference type="ARBA" id="ARBA00010532"/>
    </source>
</evidence>
<reference evidence="15" key="1">
    <citation type="submission" date="2020-05" db="UniProtKB">
        <authorList>
            <consortium name="EnsemblMetazoa"/>
        </authorList>
    </citation>
    <scope>IDENTIFICATION</scope>
    <source>
        <strain evidence="15">Jacobina</strain>
    </source>
</reference>
<dbReference type="PANTHER" id="PTHR11923">
    <property type="entry name" value="SCAVENGER RECEPTOR CLASS B TYPE-1 SR-B1"/>
    <property type="match status" value="1"/>
</dbReference>
<evidence type="ECO:0000256" key="2">
    <source>
        <dbReference type="ARBA" id="ARBA00004651"/>
    </source>
</evidence>
<organism evidence="15 16">
    <name type="scientific">Lutzomyia longipalpis</name>
    <name type="common">Sand fly</name>
    <dbReference type="NCBI Taxonomy" id="7200"/>
    <lineage>
        <taxon>Eukaryota</taxon>
        <taxon>Metazoa</taxon>
        <taxon>Ecdysozoa</taxon>
        <taxon>Arthropoda</taxon>
        <taxon>Hexapoda</taxon>
        <taxon>Insecta</taxon>
        <taxon>Pterygota</taxon>
        <taxon>Neoptera</taxon>
        <taxon>Endopterygota</taxon>
        <taxon>Diptera</taxon>
        <taxon>Nematocera</taxon>
        <taxon>Psychodoidea</taxon>
        <taxon>Psychodidae</taxon>
        <taxon>Lutzomyia</taxon>
        <taxon>Lutzomyia</taxon>
    </lineage>
</organism>
<keyword evidence="12" id="KW-0325">Glycoprotein</keyword>
<evidence type="ECO:0000256" key="5">
    <source>
        <dbReference type="ARBA" id="ARBA00022606"/>
    </source>
</evidence>
<keyword evidence="9 14" id="KW-0472">Membrane</keyword>
<dbReference type="Proteomes" id="UP000092461">
    <property type="component" value="Unassembled WGS sequence"/>
</dbReference>
<keyword evidence="10" id="KW-1015">Disulfide bond</keyword>
<dbReference type="GO" id="GO:0005737">
    <property type="term" value="C:cytoplasm"/>
    <property type="evidence" value="ECO:0007669"/>
    <property type="project" value="TreeGrafter"/>
</dbReference>
<comment type="similarity">
    <text evidence="3">Belongs to the CD36 family.</text>
</comment>
<keyword evidence="8 14" id="KW-1133">Transmembrane helix</keyword>
<evidence type="ECO:0000256" key="12">
    <source>
        <dbReference type="ARBA" id="ARBA00023180"/>
    </source>
</evidence>
<evidence type="ECO:0000256" key="10">
    <source>
        <dbReference type="ARBA" id="ARBA00023157"/>
    </source>
</evidence>
<name>A0A1B0GLB2_LUTLO</name>
<evidence type="ECO:0000256" key="8">
    <source>
        <dbReference type="ARBA" id="ARBA00022989"/>
    </source>
</evidence>
<dbReference type="Pfam" id="PF01130">
    <property type="entry name" value="CD36"/>
    <property type="match status" value="1"/>
</dbReference>
<dbReference type="AlphaFoldDB" id="A0A1B0GLB2"/>
<evidence type="ECO:0000256" key="4">
    <source>
        <dbReference type="ARBA" id="ARBA00022475"/>
    </source>
</evidence>
<evidence type="ECO:0000256" key="13">
    <source>
        <dbReference type="ARBA" id="ARBA00040646"/>
    </source>
</evidence>
<keyword evidence="11" id="KW-0675">Receptor</keyword>
<comment type="function">
    <text evidence="1">Plays an olfactory role that is not restricted to pheromone sensitivity.</text>
</comment>
<evidence type="ECO:0000256" key="1">
    <source>
        <dbReference type="ARBA" id="ARBA00003156"/>
    </source>
</evidence>
<dbReference type="VEuPathDB" id="VectorBase:LLOJ009894"/>
<evidence type="ECO:0000313" key="16">
    <source>
        <dbReference type="Proteomes" id="UP000092461"/>
    </source>
</evidence>